<evidence type="ECO:0000256" key="1">
    <source>
        <dbReference type="SAM" id="SignalP"/>
    </source>
</evidence>
<dbReference type="InterPro" id="IPR002816">
    <property type="entry name" value="TraB/PrgY/GumN_fam"/>
</dbReference>
<name>A0A6B3RWK3_9RHOB</name>
<feature type="signal peptide" evidence="1">
    <location>
        <begin position="1"/>
        <end position="20"/>
    </location>
</feature>
<dbReference type="PANTHER" id="PTHR40590">
    <property type="entry name" value="CYTOPLASMIC PROTEIN-RELATED"/>
    <property type="match status" value="1"/>
</dbReference>
<keyword evidence="1" id="KW-0732">Signal</keyword>
<dbReference type="InterPro" id="IPR047111">
    <property type="entry name" value="YbaP-like"/>
</dbReference>
<dbReference type="RefSeq" id="WP_164613303.1">
    <property type="nucleotide sequence ID" value="NZ_JAAIKE010000005.1"/>
</dbReference>
<dbReference type="CDD" id="cd14789">
    <property type="entry name" value="Tiki"/>
    <property type="match status" value="1"/>
</dbReference>
<dbReference type="AlphaFoldDB" id="A0A6B3RWK3"/>
<evidence type="ECO:0000313" key="2">
    <source>
        <dbReference type="EMBL" id="NEX47502.1"/>
    </source>
</evidence>
<sequence length="333" mass="36462">MRILLILLGLLASPLGFAHAATPSCNGTNLFSQMDAADRARLEQQAAAQPFHQGNYWRATKDGQQVTLVGTYHLSDPRHDKVMETVTPLLDGATTLLVEAGPEEEAALVSAVAQDPTLFVMPDTTLPTLMEPEDWAVLSEAMTRRGIPGFMAAKFQPWYITVLLAVPPCMMAEVQAQDRSGLDHRIIDAAKARGIPVQGLEAYDTIFNLFDSFSREDQISMLRASLAIEDQAEDYIATLADSYFAGESRLIWELMRDLSLQMPGYTPEQIEADMAKMEQALLVTRNQGWIPVIEAAAAQGPVVVAFGALHLPGDFGIPRLLEQQGWTLTPLAP</sequence>
<dbReference type="EMBL" id="JAAIKE010000005">
    <property type="protein sequence ID" value="NEX47502.1"/>
    <property type="molecule type" value="Genomic_DNA"/>
</dbReference>
<accession>A0A6B3RWK3</accession>
<gene>
    <name evidence="2" type="ORF">G3572_14920</name>
</gene>
<dbReference type="Proteomes" id="UP000481421">
    <property type="component" value="Unassembled WGS sequence"/>
</dbReference>
<protein>
    <submittedName>
        <fullName evidence="2">TraB/GumN family protein</fullName>
    </submittedName>
</protein>
<comment type="caution">
    <text evidence="2">The sequence shown here is derived from an EMBL/GenBank/DDBJ whole genome shotgun (WGS) entry which is preliminary data.</text>
</comment>
<feature type="chain" id="PRO_5025567896" evidence="1">
    <location>
        <begin position="21"/>
        <end position="333"/>
    </location>
</feature>
<reference evidence="2 3" key="1">
    <citation type="submission" date="2020-02" db="EMBL/GenBank/DDBJ databases">
        <title>Rhodobacter algicola sp. nov., isolated from microalga culture.</title>
        <authorList>
            <person name="Park C.-Y."/>
        </authorList>
    </citation>
    <scope>NUCLEOTIDE SEQUENCE [LARGE SCALE GENOMIC DNA]</scope>
    <source>
        <strain evidence="2 3">ETT8</strain>
    </source>
</reference>
<dbReference type="Pfam" id="PF01963">
    <property type="entry name" value="TraB_PrgY_gumN"/>
    <property type="match status" value="1"/>
</dbReference>
<evidence type="ECO:0000313" key="3">
    <source>
        <dbReference type="Proteomes" id="UP000481421"/>
    </source>
</evidence>
<dbReference type="PANTHER" id="PTHR40590:SF1">
    <property type="entry name" value="CYTOPLASMIC PROTEIN"/>
    <property type="match status" value="1"/>
</dbReference>
<organism evidence="2 3">
    <name type="scientific">Pseudotabrizicola algicola</name>
    <dbReference type="NCBI Taxonomy" id="2709381"/>
    <lineage>
        <taxon>Bacteria</taxon>
        <taxon>Pseudomonadati</taxon>
        <taxon>Pseudomonadota</taxon>
        <taxon>Alphaproteobacteria</taxon>
        <taxon>Rhodobacterales</taxon>
        <taxon>Paracoccaceae</taxon>
        <taxon>Pseudotabrizicola</taxon>
    </lineage>
</organism>
<keyword evidence="3" id="KW-1185">Reference proteome</keyword>
<proteinExistence type="predicted"/>